<gene>
    <name evidence="1" type="primary">mca_5</name>
    <name evidence="1" type="ORF">Mal4_50200</name>
</gene>
<dbReference type="AlphaFoldDB" id="A0A517ZDV0"/>
<name>A0A517ZDV0_9PLAN</name>
<dbReference type="InterPro" id="IPR003737">
    <property type="entry name" value="GlcNAc_PI_deacetylase-related"/>
</dbReference>
<dbReference type="PANTHER" id="PTHR12993:SF11">
    <property type="entry name" value="N-ACETYLGLUCOSAMINYL-PHOSPHATIDYLINOSITOL DE-N-ACETYLASE"/>
    <property type="match status" value="1"/>
</dbReference>
<dbReference type="EC" id="3.5.1.115" evidence="1"/>
<sequence length="282" mass="32258">MVDEGTEKLSETQLRVLVIGAHPDDSDLTAAGSALFWKQGGHEVRFVSVTNGESGHHQMSGQPLVERRTAEAAASGKVLGLQYDVLHHRDGYLQPSLEARFHMIGYIREYRPDLILTHRPNDYHPDHRYTSTLVCDAAYMVTVPPIVPEVPALRKNPVIAYLSDHFTRPYPFSPTVVVDVEPVLETIVDALCCHESQFFEWLAYNSGREDQVPEGAEARREFMKQWYIERISPLADRYRDLVVETYGPERGNQIRFIEAFEPCEYGSPLTDEERRRLFPFLP</sequence>
<keyword evidence="1" id="KW-0378">Hydrolase</keyword>
<accession>A0A517ZDV0</accession>
<dbReference type="Gene3D" id="3.40.50.10320">
    <property type="entry name" value="LmbE-like"/>
    <property type="match status" value="1"/>
</dbReference>
<proteinExistence type="predicted"/>
<reference evidence="1 2" key="1">
    <citation type="submission" date="2019-02" db="EMBL/GenBank/DDBJ databases">
        <title>Deep-cultivation of Planctomycetes and their phenomic and genomic characterization uncovers novel biology.</title>
        <authorList>
            <person name="Wiegand S."/>
            <person name="Jogler M."/>
            <person name="Boedeker C."/>
            <person name="Pinto D."/>
            <person name="Vollmers J."/>
            <person name="Rivas-Marin E."/>
            <person name="Kohn T."/>
            <person name="Peeters S.H."/>
            <person name="Heuer A."/>
            <person name="Rast P."/>
            <person name="Oberbeckmann S."/>
            <person name="Bunk B."/>
            <person name="Jeske O."/>
            <person name="Meyerdierks A."/>
            <person name="Storesund J.E."/>
            <person name="Kallscheuer N."/>
            <person name="Luecker S."/>
            <person name="Lage O.M."/>
            <person name="Pohl T."/>
            <person name="Merkel B.J."/>
            <person name="Hornburger P."/>
            <person name="Mueller R.-W."/>
            <person name="Bruemmer F."/>
            <person name="Labrenz M."/>
            <person name="Spormann A.M."/>
            <person name="Op den Camp H."/>
            <person name="Overmann J."/>
            <person name="Amann R."/>
            <person name="Jetten M.S.M."/>
            <person name="Mascher T."/>
            <person name="Medema M.H."/>
            <person name="Devos D.P."/>
            <person name="Kaster A.-K."/>
            <person name="Ovreas L."/>
            <person name="Rohde M."/>
            <person name="Galperin M.Y."/>
            <person name="Jogler C."/>
        </authorList>
    </citation>
    <scope>NUCLEOTIDE SEQUENCE [LARGE SCALE GENOMIC DNA]</scope>
    <source>
        <strain evidence="1 2">Mal4</strain>
    </source>
</reference>
<dbReference type="Proteomes" id="UP000320496">
    <property type="component" value="Chromosome"/>
</dbReference>
<protein>
    <submittedName>
        <fullName evidence="1">Mycothiol S-conjugate amidase</fullName>
        <ecNumber evidence="1">3.5.1.115</ecNumber>
    </submittedName>
</protein>
<dbReference type="Pfam" id="PF02585">
    <property type="entry name" value="PIG-L"/>
    <property type="match status" value="1"/>
</dbReference>
<dbReference type="SUPFAM" id="SSF102588">
    <property type="entry name" value="LmbE-like"/>
    <property type="match status" value="1"/>
</dbReference>
<dbReference type="KEGG" id="mri:Mal4_50200"/>
<dbReference type="EMBL" id="CP036275">
    <property type="protein sequence ID" value="QDU40662.1"/>
    <property type="molecule type" value="Genomic_DNA"/>
</dbReference>
<keyword evidence="2" id="KW-1185">Reference proteome</keyword>
<evidence type="ECO:0000313" key="1">
    <source>
        <dbReference type="EMBL" id="QDU40662.1"/>
    </source>
</evidence>
<organism evidence="1 2">
    <name type="scientific">Maioricimonas rarisocia</name>
    <dbReference type="NCBI Taxonomy" id="2528026"/>
    <lineage>
        <taxon>Bacteria</taxon>
        <taxon>Pseudomonadati</taxon>
        <taxon>Planctomycetota</taxon>
        <taxon>Planctomycetia</taxon>
        <taxon>Planctomycetales</taxon>
        <taxon>Planctomycetaceae</taxon>
        <taxon>Maioricimonas</taxon>
    </lineage>
</organism>
<dbReference type="InterPro" id="IPR024078">
    <property type="entry name" value="LmbE-like_dom_sf"/>
</dbReference>
<dbReference type="GO" id="GO:0016811">
    <property type="term" value="F:hydrolase activity, acting on carbon-nitrogen (but not peptide) bonds, in linear amides"/>
    <property type="evidence" value="ECO:0007669"/>
    <property type="project" value="TreeGrafter"/>
</dbReference>
<evidence type="ECO:0000313" key="2">
    <source>
        <dbReference type="Proteomes" id="UP000320496"/>
    </source>
</evidence>
<dbReference type="PANTHER" id="PTHR12993">
    <property type="entry name" value="N-ACETYLGLUCOSAMINYL-PHOSPHATIDYLINOSITOL DE-N-ACETYLASE-RELATED"/>
    <property type="match status" value="1"/>
</dbReference>